<dbReference type="PANTHER" id="PTHR43941:SF1">
    <property type="entry name" value="STRUCTURAL MAINTENANCE OF CHROMOSOMES PROTEIN 2"/>
    <property type="match status" value="1"/>
</dbReference>
<proteinExistence type="predicted"/>
<dbReference type="GO" id="GO:0003682">
    <property type="term" value="F:chromatin binding"/>
    <property type="evidence" value="ECO:0007669"/>
    <property type="project" value="TreeGrafter"/>
</dbReference>
<dbReference type="GO" id="GO:0007076">
    <property type="term" value="P:mitotic chromosome condensation"/>
    <property type="evidence" value="ECO:0007669"/>
    <property type="project" value="TreeGrafter"/>
</dbReference>
<reference evidence="3" key="1">
    <citation type="journal article" date="2012" name="PLoS ONE">
        <title>Gene sets for utilization of primary and secondary nutrition supplies in the distal gut of endangered iberian lynx.</title>
        <authorList>
            <person name="Alcaide M."/>
            <person name="Messina E."/>
            <person name="Richter M."/>
            <person name="Bargiela R."/>
            <person name="Peplies J."/>
            <person name="Huws S.A."/>
            <person name="Newbold C.J."/>
            <person name="Golyshin P.N."/>
            <person name="Simon M.A."/>
            <person name="Lopez G."/>
            <person name="Yakimov M.M."/>
            <person name="Ferrer M."/>
        </authorList>
    </citation>
    <scope>NUCLEOTIDE SEQUENCE</scope>
</reference>
<protein>
    <submittedName>
        <fullName evidence="3">Tape measure domain protein</fullName>
    </submittedName>
</protein>
<evidence type="ECO:0000313" key="3">
    <source>
        <dbReference type="EMBL" id="EJW95601.1"/>
    </source>
</evidence>
<dbReference type="PROSITE" id="PS51450">
    <property type="entry name" value="LRR"/>
    <property type="match status" value="1"/>
</dbReference>
<sequence length="1661" mass="183560">MANLGNLWFTLGIDDKKAKDVLDGIEKRLSKDGLAVKLKAANAKEFLNDLKNQLKGETLSINVKPLGVGTTGAATTAADVRYARMMEIQQRTANAYAAAQQRLRDAQDRSARAAERHTAAMARNNMQLLNNNKGIHAQARLLSQLRNQVLDIYSIYRAEQFLSSLVQIGGEFQKQHIALRAMLGDVSKADAMFGKIKELAIESPFNFRELMGFTKQIAAFGIPYEEMYETTKRLADISAGLGVDMGRIILAFGQVRSAAVLRGQELRQFTEAGIPLVDELTKKFSELEGRVVSAGEVFEKISNREVSFGMVKDILWQMTNEGGRFFNMQEQLTESVSGKLAKLQDSWEMMLGAIAEGNSGIIGGVIDKMTELTNKWEEAVVIIKSLIAAYGTYKTVMAVGNVTRAVAIRNEIALTGAVNANTIAQYANNIAMTKANSGAVKLLLTIERLKKAMSLMGTWGWVVVALSVFASLGTAAYLAYQNATKLNRELDNITSNALMKSADEAAGFEQLVEKLNHLVKGSKEYNDVIDTIQHKYGSYLSNIRKEEYSYASLKTEIDNVTQALKNKAREEARQQGKASISEYYNEDISDSSKKLEDILVQRKGASRDVARAIAIQFKHFFAEELTEGKMPGSTDILNTILKSYGLDGDVFTEKMVDGKIKFNSIGFAANALGEILTKQHFAIKKFNDGLNSISMSSAEQEIEKIQQAREKLARTKVFSSDKEKEDFQLETLRMQLNAIKDIAGSSDLQNKLNAQIDTIIRFRDTWIQTANELGGKVGKSFVQNLLPNADDKNKRSLLSYLDRLRNLYKSEQEELNKAKASGSDQKTEEDEKKLERLEARVQFIKELFSLHNTPIEIQTAKQEESEAAKQARKAEQEARKALQAELKAIKNEIDDITNKWKTFQSVLDKTGNKQFAAQLAFGDIAVGESQMMKDFRKVIEEGIKGVVNGVGGDNPFDLFLGMTDFQIEELSKATGTQLQLLKPYADAYKKAQRELRKDTADTLVELVTEYQDYADKIKAIETKKEEDIRRLNENRSTLGKSGVDVDKLIKERTDAADKEKGNVVFEKFKETEKWAKVFGNLDRVSNATIDHMITSIKEFSKTQKLSVEDTKELMDALEKLNGVKGSRNPFKAFSDAQESVKKAKDKLKALKSSGGSEADIRNAEDDLKDARANEALAIEGIIGKFDKLADAASLLGGIFENLGLGSGLSDAARIMGGALSSASSIHGIASAFGVTGPWGAAAGATLGLIGGIAGLHDKKLDKAIQRSKQRVEELRNAYQQIEDSIGRGVGGMNRSLMYYEQLKKQSELAGVSLSESYSKAYSVLQDGGKKYIAGIRSEMSKISVRDYFFNNNRKYKLNQEILQDLEAAGVGSNNLSNEQLKQKQAQYVALLEQRKEIQQQMRDEEGKKDTDEGKIADYQNQLAQLNMQIGTFVGDLAKEMFGIDFEGWSGQITDALVEAFANGEDAAEAFSNVTNSIIRGVANNILKSLVIQPMFEKLQKKLFGDENGKGAMFQTFEDLEKNGEKLTVALKDFFDKEGGAMINASQTFLESLDKATGGAITATGDKNGKKEGLSAGIQGVTEETADLLASYVNAVRADVAAKRALQEKFFNDDFPKMNAIAQAQLQQLNIIAKNTGRNVEFVEEIRDILHRNVNGANKFNI</sequence>
<feature type="domain" description="Tape measure protein N-terminal" evidence="2">
    <location>
        <begin position="164"/>
        <end position="355"/>
    </location>
</feature>
<dbReference type="PANTHER" id="PTHR43941">
    <property type="entry name" value="STRUCTURAL MAINTENANCE OF CHROMOSOMES PROTEIN 2"/>
    <property type="match status" value="1"/>
</dbReference>
<dbReference type="Pfam" id="PF20155">
    <property type="entry name" value="TMP_3"/>
    <property type="match status" value="1"/>
</dbReference>
<dbReference type="GO" id="GO:0000785">
    <property type="term" value="C:chromatin"/>
    <property type="evidence" value="ECO:0007669"/>
    <property type="project" value="TreeGrafter"/>
</dbReference>
<feature type="coiled-coil region" evidence="1">
    <location>
        <begin position="1257"/>
        <end position="1284"/>
    </location>
</feature>
<evidence type="ECO:0000256" key="1">
    <source>
        <dbReference type="SAM" id="Coils"/>
    </source>
</evidence>
<feature type="coiled-coil region" evidence="1">
    <location>
        <begin position="89"/>
        <end position="116"/>
    </location>
</feature>
<evidence type="ECO:0000259" key="2">
    <source>
        <dbReference type="Pfam" id="PF20155"/>
    </source>
</evidence>
<name>J9FL37_9ZZZZ</name>
<dbReference type="InterPro" id="IPR001611">
    <property type="entry name" value="Leu-rich_rpt"/>
</dbReference>
<dbReference type="GO" id="GO:0000793">
    <property type="term" value="C:condensed chromosome"/>
    <property type="evidence" value="ECO:0007669"/>
    <property type="project" value="TreeGrafter"/>
</dbReference>
<organism evidence="3">
    <name type="scientific">gut metagenome</name>
    <dbReference type="NCBI Taxonomy" id="749906"/>
    <lineage>
        <taxon>unclassified sequences</taxon>
        <taxon>metagenomes</taxon>
        <taxon>organismal metagenomes</taxon>
    </lineage>
</organism>
<comment type="caution">
    <text evidence="3">The sequence shown here is derived from an EMBL/GenBank/DDBJ whole genome shotgun (WGS) entry which is preliminary data.</text>
</comment>
<dbReference type="GO" id="GO:0000796">
    <property type="term" value="C:condensin complex"/>
    <property type="evidence" value="ECO:0007669"/>
    <property type="project" value="TreeGrafter"/>
</dbReference>
<feature type="coiled-coil region" evidence="1">
    <location>
        <begin position="801"/>
        <end position="899"/>
    </location>
</feature>
<dbReference type="InterPro" id="IPR013491">
    <property type="entry name" value="Tape_meas_N"/>
</dbReference>
<keyword evidence="1" id="KW-0175">Coiled coil</keyword>
<gene>
    <name evidence="3" type="ORF">EVA_16283</name>
</gene>
<dbReference type="EMBL" id="AMCI01005710">
    <property type="protein sequence ID" value="EJW95601.1"/>
    <property type="molecule type" value="Genomic_DNA"/>
</dbReference>
<feature type="coiled-coil region" evidence="1">
    <location>
        <begin position="1373"/>
        <end position="1428"/>
    </location>
</feature>
<accession>J9FL37</accession>